<evidence type="ECO:0000259" key="2">
    <source>
        <dbReference type="Pfam" id="PF21864"/>
    </source>
</evidence>
<feature type="domain" description="MORF/ORRM1/DAG-like MORF" evidence="2">
    <location>
        <begin position="175"/>
        <end position="264"/>
    </location>
</feature>
<keyword evidence="4" id="KW-1185">Reference proteome</keyword>
<dbReference type="GO" id="GO:0080156">
    <property type="term" value="P:mitochondrial mRNA modification"/>
    <property type="evidence" value="ECO:0007669"/>
    <property type="project" value="TreeGrafter"/>
</dbReference>
<dbReference type="Pfam" id="PF21864">
    <property type="entry name" value="MORF_dom"/>
    <property type="match status" value="1"/>
</dbReference>
<proteinExistence type="predicted"/>
<evidence type="ECO:0000313" key="4">
    <source>
        <dbReference type="Proteomes" id="UP000631114"/>
    </source>
</evidence>
<dbReference type="EMBL" id="JADFTS010000006">
    <property type="protein sequence ID" value="KAF9602328.1"/>
    <property type="molecule type" value="Genomic_DNA"/>
</dbReference>
<dbReference type="GO" id="GO:0005739">
    <property type="term" value="C:mitochondrion"/>
    <property type="evidence" value="ECO:0007669"/>
    <property type="project" value="TreeGrafter"/>
</dbReference>
<dbReference type="InterPro" id="IPR054059">
    <property type="entry name" value="MORF/ORRM1/DAG-like_MORF"/>
</dbReference>
<gene>
    <name evidence="3" type="ORF">IFM89_026485</name>
</gene>
<evidence type="ECO:0000313" key="3">
    <source>
        <dbReference type="EMBL" id="KAF9602328.1"/>
    </source>
</evidence>
<dbReference type="GO" id="GO:0016554">
    <property type="term" value="P:cytidine to uridine editing"/>
    <property type="evidence" value="ECO:0007669"/>
    <property type="project" value="InterPro"/>
</dbReference>
<feature type="non-terminal residue" evidence="3">
    <location>
        <position position="1"/>
    </location>
</feature>
<evidence type="ECO:0000256" key="1">
    <source>
        <dbReference type="ARBA" id="ARBA00022946"/>
    </source>
</evidence>
<accession>A0A835HQG4</accession>
<comment type="caution">
    <text evidence="3">The sequence shown here is derived from an EMBL/GenBank/DDBJ whole genome shotgun (WGS) entry which is preliminary data.</text>
</comment>
<name>A0A835HQG4_9MAGN</name>
<dbReference type="PANTHER" id="PTHR31346">
    <property type="entry name" value="MULTIPLE ORGANELLAR RNA EDITING FACTOR 2, CHLOROPLASTIC-RELATED-RELATED"/>
    <property type="match status" value="1"/>
</dbReference>
<sequence length="453" mass="51812">MKRQQCRSNRAPTHGEDESFDLAIGQFKKLDHDFRQTLPYSVECPSHFFRPIIEFSPMYICILETNGLEFGSEKALFDYYVELLSEVVGSHIDAVAAEKLKDKKIKCDNPTYSSFLLDFPVVRYVVEDKYFLAREKTTAVAESTNIFSPLNQNQRLLNIFSYYHFSKLNLEWDFDHWLINIKCPEGGFATWTEALECCIKVLAKALRSKKKSKGEKFMSFGPLSRFGFWLKLMRKPQKNLKVGLPDVLKVLPDCAFDAKEKDRGVIDVCSVWDEHLSLQFCYYDMSEKNNSENWLNGMHEAVGVKPELNIIDPYLTEHGQRSDCKCWFVKMEKPGGQFDSLQQRFELYIQTLSIVLGRIPNTQSVSQIYTVHKFVTRSIRHDTMQSATNCPCDFLIAPPIPFGGEGLDGESGKSGGSKAGANRCGCRRFRRGELGGEACRPRAVGAPWWRLKC</sequence>
<dbReference type="InterPro" id="IPR039206">
    <property type="entry name" value="MORF/ORRM1/DAG-like"/>
</dbReference>
<reference evidence="3 4" key="1">
    <citation type="submission" date="2020-10" db="EMBL/GenBank/DDBJ databases">
        <title>The Coptis chinensis genome and diversification of protoberbering-type alkaloids.</title>
        <authorList>
            <person name="Wang B."/>
            <person name="Shu S."/>
            <person name="Song C."/>
            <person name="Liu Y."/>
        </authorList>
    </citation>
    <scope>NUCLEOTIDE SEQUENCE [LARGE SCALE GENOMIC DNA]</scope>
    <source>
        <strain evidence="3">HL-2020</strain>
        <tissue evidence="3">Leaf</tissue>
    </source>
</reference>
<keyword evidence="1" id="KW-0809">Transit peptide</keyword>
<dbReference type="AlphaFoldDB" id="A0A835HQG4"/>
<organism evidence="3 4">
    <name type="scientific">Coptis chinensis</name>
    <dbReference type="NCBI Taxonomy" id="261450"/>
    <lineage>
        <taxon>Eukaryota</taxon>
        <taxon>Viridiplantae</taxon>
        <taxon>Streptophyta</taxon>
        <taxon>Embryophyta</taxon>
        <taxon>Tracheophyta</taxon>
        <taxon>Spermatophyta</taxon>
        <taxon>Magnoliopsida</taxon>
        <taxon>Ranunculales</taxon>
        <taxon>Ranunculaceae</taxon>
        <taxon>Coptidoideae</taxon>
        <taxon>Coptis</taxon>
    </lineage>
</organism>
<dbReference type="Proteomes" id="UP000631114">
    <property type="component" value="Unassembled WGS sequence"/>
</dbReference>
<protein>
    <recommendedName>
        <fullName evidence="2">MORF/ORRM1/DAG-like MORF domain-containing protein</fullName>
    </recommendedName>
</protein>